<protein>
    <submittedName>
        <fullName evidence="1">Uncharacterized protein</fullName>
    </submittedName>
</protein>
<dbReference type="HOGENOM" id="CLU_2562660_0_0_1"/>
<dbReference type="Proteomes" id="UP000006729">
    <property type="component" value="Chromosome 4"/>
</dbReference>
<proteinExistence type="predicted"/>
<sequence>MNAFSWSYEKIILILASVSSLLMMMPCDFSFNKIPPPNKIFLEINLQNDLLKENHGRNPISTTDHALSICKHMHYISMIRTR</sequence>
<dbReference type="InParanoid" id="U5GJM2"/>
<organism evidence="1 2">
    <name type="scientific">Populus trichocarpa</name>
    <name type="common">Western balsam poplar</name>
    <name type="synonym">Populus balsamifera subsp. trichocarpa</name>
    <dbReference type="NCBI Taxonomy" id="3694"/>
    <lineage>
        <taxon>Eukaryota</taxon>
        <taxon>Viridiplantae</taxon>
        <taxon>Streptophyta</taxon>
        <taxon>Embryophyta</taxon>
        <taxon>Tracheophyta</taxon>
        <taxon>Spermatophyta</taxon>
        <taxon>Magnoliopsida</taxon>
        <taxon>eudicotyledons</taxon>
        <taxon>Gunneridae</taxon>
        <taxon>Pentapetalae</taxon>
        <taxon>rosids</taxon>
        <taxon>fabids</taxon>
        <taxon>Malpighiales</taxon>
        <taxon>Salicaceae</taxon>
        <taxon>Saliceae</taxon>
        <taxon>Populus</taxon>
    </lineage>
</organism>
<reference evidence="1 2" key="1">
    <citation type="journal article" date="2006" name="Science">
        <title>The genome of black cottonwood, Populus trichocarpa (Torr. &amp; Gray).</title>
        <authorList>
            <person name="Tuskan G.A."/>
            <person name="Difazio S."/>
            <person name="Jansson S."/>
            <person name="Bohlmann J."/>
            <person name="Grigoriev I."/>
            <person name="Hellsten U."/>
            <person name="Putnam N."/>
            <person name="Ralph S."/>
            <person name="Rombauts S."/>
            <person name="Salamov A."/>
            <person name="Schein J."/>
            <person name="Sterck L."/>
            <person name="Aerts A."/>
            <person name="Bhalerao R.R."/>
            <person name="Bhalerao R.P."/>
            <person name="Blaudez D."/>
            <person name="Boerjan W."/>
            <person name="Brun A."/>
            <person name="Brunner A."/>
            <person name="Busov V."/>
            <person name="Campbell M."/>
            <person name="Carlson J."/>
            <person name="Chalot M."/>
            <person name="Chapman J."/>
            <person name="Chen G.L."/>
            <person name="Cooper D."/>
            <person name="Coutinho P.M."/>
            <person name="Couturier J."/>
            <person name="Covert S."/>
            <person name="Cronk Q."/>
            <person name="Cunningham R."/>
            <person name="Davis J."/>
            <person name="Degroeve S."/>
            <person name="Dejardin A."/>
            <person name="Depamphilis C."/>
            <person name="Detter J."/>
            <person name="Dirks B."/>
            <person name="Dubchak I."/>
            <person name="Duplessis S."/>
            <person name="Ehlting J."/>
            <person name="Ellis B."/>
            <person name="Gendler K."/>
            <person name="Goodstein D."/>
            <person name="Gribskov M."/>
            <person name="Grimwood J."/>
            <person name="Groover A."/>
            <person name="Gunter L."/>
            <person name="Hamberger B."/>
            <person name="Heinze B."/>
            <person name="Helariutta Y."/>
            <person name="Henrissat B."/>
            <person name="Holligan D."/>
            <person name="Holt R."/>
            <person name="Huang W."/>
            <person name="Islam-Faridi N."/>
            <person name="Jones S."/>
            <person name="Jones-Rhoades M."/>
            <person name="Jorgensen R."/>
            <person name="Joshi C."/>
            <person name="Kangasjarvi J."/>
            <person name="Karlsson J."/>
            <person name="Kelleher C."/>
            <person name="Kirkpatrick R."/>
            <person name="Kirst M."/>
            <person name="Kohler A."/>
            <person name="Kalluri U."/>
            <person name="Larimer F."/>
            <person name="Leebens-Mack J."/>
            <person name="Leple J.C."/>
            <person name="Locascio P."/>
            <person name="Lou Y."/>
            <person name="Lucas S."/>
            <person name="Martin F."/>
            <person name="Montanini B."/>
            <person name="Napoli C."/>
            <person name="Nelson D.R."/>
            <person name="Nelson C."/>
            <person name="Nieminen K."/>
            <person name="Nilsson O."/>
            <person name="Pereda V."/>
            <person name="Peter G."/>
            <person name="Philippe R."/>
            <person name="Pilate G."/>
            <person name="Poliakov A."/>
            <person name="Razumovskaya J."/>
            <person name="Richardson P."/>
            <person name="Rinaldi C."/>
            <person name="Ritland K."/>
            <person name="Rouze P."/>
            <person name="Ryaboy D."/>
            <person name="Schmutz J."/>
            <person name="Schrader J."/>
            <person name="Segerman B."/>
            <person name="Shin H."/>
            <person name="Siddiqui A."/>
            <person name="Sterky F."/>
            <person name="Terry A."/>
            <person name="Tsai C.J."/>
            <person name="Uberbacher E."/>
            <person name="Unneberg P."/>
            <person name="Vahala J."/>
            <person name="Wall K."/>
            <person name="Wessler S."/>
            <person name="Yang G."/>
            <person name="Yin T."/>
            <person name="Douglas C."/>
            <person name="Marra M."/>
            <person name="Sandberg G."/>
            <person name="Van de Peer Y."/>
            <person name="Rokhsar D."/>
        </authorList>
    </citation>
    <scope>NUCLEOTIDE SEQUENCE [LARGE SCALE GENOMIC DNA]</scope>
    <source>
        <strain evidence="2">cv. Nisqually</strain>
    </source>
</reference>
<gene>
    <name evidence="1" type="ORF">POPTR_004G183000</name>
</gene>
<dbReference type="AlphaFoldDB" id="U5GJM2"/>
<evidence type="ECO:0000313" key="1">
    <source>
        <dbReference type="EMBL" id="PNT41933.1"/>
    </source>
</evidence>
<keyword evidence="2" id="KW-1185">Reference proteome</keyword>
<name>U5GJM2_POPTR</name>
<dbReference type="EMBL" id="CM009293">
    <property type="protein sequence ID" value="PNT41933.1"/>
    <property type="molecule type" value="Genomic_DNA"/>
</dbReference>
<accession>U5GJM2</accession>
<evidence type="ECO:0000313" key="2">
    <source>
        <dbReference type="Proteomes" id="UP000006729"/>
    </source>
</evidence>